<dbReference type="GO" id="GO:0003700">
    <property type="term" value="F:DNA-binding transcription factor activity"/>
    <property type="evidence" value="ECO:0007669"/>
    <property type="project" value="InterPro"/>
</dbReference>
<dbReference type="GO" id="GO:0000155">
    <property type="term" value="F:phosphorelay sensor kinase activity"/>
    <property type="evidence" value="ECO:0007669"/>
    <property type="project" value="InterPro"/>
</dbReference>
<evidence type="ECO:0000256" key="2">
    <source>
        <dbReference type="ARBA" id="ARBA00012438"/>
    </source>
</evidence>
<dbReference type="Pfam" id="PF07494">
    <property type="entry name" value="Reg_prop"/>
    <property type="match status" value="7"/>
</dbReference>
<dbReference type="InterPro" id="IPR011006">
    <property type="entry name" value="CheY-like_superfamily"/>
</dbReference>
<dbReference type="SUPFAM" id="SSF55874">
    <property type="entry name" value="ATPase domain of HSP90 chaperone/DNA topoisomerase II/histidine kinase"/>
    <property type="match status" value="1"/>
</dbReference>
<dbReference type="CDD" id="cd16922">
    <property type="entry name" value="HATPase_EvgS-ArcB-TorS-like"/>
    <property type="match status" value="1"/>
</dbReference>
<evidence type="ECO:0000256" key="9">
    <source>
        <dbReference type="ARBA" id="ARBA00023015"/>
    </source>
</evidence>
<dbReference type="Pfam" id="PF02518">
    <property type="entry name" value="HATPase_c"/>
    <property type="match status" value="1"/>
</dbReference>
<feature type="modified residue" description="4-aspartylphosphate" evidence="12">
    <location>
        <position position="1171"/>
    </location>
</feature>
<dbReference type="InterPro" id="IPR011110">
    <property type="entry name" value="Reg_prop"/>
</dbReference>
<organism evidence="17 18">
    <name type="scientific">Mucilaginibacter ginsenosidivorans</name>
    <dbReference type="NCBI Taxonomy" id="398053"/>
    <lineage>
        <taxon>Bacteria</taxon>
        <taxon>Pseudomonadati</taxon>
        <taxon>Bacteroidota</taxon>
        <taxon>Sphingobacteriia</taxon>
        <taxon>Sphingobacteriales</taxon>
        <taxon>Sphingobacteriaceae</taxon>
        <taxon>Mucilaginibacter</taxon>
    </lineage>
</organism>
<evidence type="ECO:0000256" key="10">
    <source>
        <dbReference type="ARBA" id="ARBA00023125"/>
    </source>
</evidence>
<evidence type="ECO:0000256" key="5">
    <source>
        <dbReference type="ARBA" id="ARBA00022741"/>
    </source>
</evidence>
<keyword evidence="3 12" id="KW-0597">Phosphoprotein</keyword>
<dbReference type="Pfam" id="PF07495">
    <property type="entry name" value="Y_Y_Y"/>
    <property type="match status" value="1"/>
</dbReference>
<keyword evidence="13" id="KW-0812">Transmembrane</keyword>
<keyword evidence="13" id="KW-1133">Transmembrane helix</keyword>
<keyword evidence="11" id="KW-0804">Transcription</keyword>
<dbReference type="InterPro" id="IPR015943">
    <property type="entry name" value="WD40/YVTN_repeat-like_dom_sf"/>
</dbReference>
<dbReference type="InterPro" id="IPR001789">
    <property type="entry name" value="Sig_transdc_resp-reg_receiver"/>
</dbReference>
<dbReference type="Gene3D" id="1.10.287.130">
    <property type="match status" value="1"/>
</dbReference>
<evidence type="ECO:0000256" key="4">
    <source>
        <dbReference type="ARBA" id="ARBA00022679"/>
    </source>
</evidence>
<comment type="catalytic activity">
    <reaction evidence="1">
        <text>ATP + protein L-histidine = ADP + protein N-phospho-L-histidine.</text>
        <dbReference type="EC" id="2.7.13.3"/>
    </reaction>
</comment>
<dbReference type="PROSITE" id="PS01124">
    <property type="entry name" value="HTH_ARAC_FAMILY_2"/>
    <property type="match status" value="1"/>
</dbReference>
<dbReference type="EC" id="2.7.13.3" evidence="2"/>
<sequence>MFRKFSLIVFYCFLAVGVLYAQNIHYQFSRLNIADGLSNNGINCFYKDSKGFMWIGTGSGLNRYDGYTFKVFKRSNDTTGLSDDDITGIFEGPSGKLWIATMAGFNVYNPAEDRFEHDAEKQLNDIGIPDKNVWDIKKDRWGNFWFVDDSYGIYKYRPGGQKAIHLRHNAKDNKSLYSDKITGVAESPGGSLWVAYQNGVLDNIDENTCVVTNRVYALNKLRPRGNANYHVFADHDGDLWVFEEGSPNGVFYYDVKKGTIKNITSASAGGHLSSDIVMGVLQDNKNLIWIGTDHGGINIIDKNNFKVQSLLTREGDSKSLAQNSITCLYKASDGIVWIGTYKKGISYYHPDIIKFPLIKHFASDPRSLPYDDVNRFVEDDLGNLWIGTNGSGLIYYDRKAGTYKSFVNNPADPNSLSNNVVVSLCIDHKKRLWIGTYFGGMDCFDGHTFRHFKHNSSPESVADNRISDIIEDSSHHLWIGTIGGGLDSFDPESGRFKHYTAGGGLTINYISKLAEDKAGNIWIGTAYGLNILTRQSKFISYVRLGNPTNGVVNNNISGLIEDSRHLFWITTRDGVSIFNPKTKKFRNLHKSDGLPDNNTQDVLEDNHGNMWISTANGLCNIIVSGDGDNLNLRFKNFDEGDGLQGREFNRYSSMKTRQGELIFGGANGFNLFNPVDIRAGSGPQAIVLTNFLVFNSPVQPKQSLDGYVVLEKSILDTKSITLRHAENMFTIEFAALNFVNPEKVSYQYKLQGFDKQWIAADNNSRRATYTNLDAGDYTFKVRAIMPLGVRPVSEATLSIRVLPPFYKSPVAYLVYVLVIFGVLYFIRRKGIEKLKMRFAIEEERKEAKRIQELDMMKIKFLTNVSHEFRTPLSLIMAPVDKMISQASDKDQRTQAELIKRNAKRLLNLVNQLLDFRKMEVNELQLSPQPGDIIQFIKDASYSFADLAEKKNISFLFDTDIDSLVTNFDYDKIERIIFNLLSNAFKFTPPGGHVSICLTVTADHDDPENNWLEIRIIDTGIGIEKEKHNKIFDCFFQNEVPDSLINQGSGIGLSITKEFVNLHHGEITVESEPGNGSCFIVSIPVKSEDLSLSELITAPAPAIETVSAIKRDSGTYLEKNKKSLVLLVEDNEDFRFYLKENLKEHFQIVEAANGKDGWQKALAIHPALIVSDISMPEMNGIDLCKKLKNDSRTSHIPVILLTALSGEEDQVKGLGFGATDYMTKPFNFEILLSKIKNLLILQDTFKRTYKKQLDVQLENVEVASEDEKLLRNVVDYIEKNMSNDRLSVEELSREMAMSRVSLYKKLLTLTGKSPLEFIRSVKMKRAAQLLASGQMTIAMVSYEVGFNSPTYFTRTFKEEFKLLPSEYIAEIRKNASPVSDLTH</sequence>
<dbReference type="GO" id="GO:0043565">
    <property type="term" value="F:sequence-specific DNA binding"/>
    <property type="evidence" value="ECO:0007669"/>
    <property type="project" value="InterPro"/>
</dbReference>
<dbReference type="Pfam" id="PF00072">
    <property type="entry name" value="Response_reg"/>
    <property type="match status" value="1"/>
</dbReference>
<dbReference type="SUPFAM" id="SSF63829">
    <property type="entry name" value="Calcium-dependent phosphotriesterase"/>
    <property type="match status" value="3"/>
</dbReference>
<evidence type="ECO:0000256" key="12">
    <source>
        <dbReference type="PROSITE-ProRule" id="PRU00169"/>
    </source>
</evidence>
<feature type="domain" description="Response regulatory" evidence="16">
    <location>
        <begin position="1123"/>
        <end position="1238"/>
    </location>
</feature>
<dbReference type="Pfam" id="PF12833">
    <property type="entry name" value="HTH_18"/>
    <property type="match status" value="1"/>
</dbReference>
<dbReference type="CDD" id="cd00082">
    <property type="entry name" value="HisKA"/>
    <property type="match status" value="1"/>
</dbReference>
<dbReference type="RefSeq" id="WP_147030152.1">
    <property type="nucleotide sequence ID" value="NZ_CP042436.1"/>
</dbReference>
<dbReference type="InterPro" id="IPR005467">
    <property type="entry name" value="His_kinase_dom"/>
</dbReference>
<dbReference type="SMART" id="SM00388">
    <property type="entry name" value="HisKA"/>
    <property type="match status" value="1"/>
</dbReference>
<dbReference type="InterPro" id="IPR036097">
    <property type="entry name" value="HisK_dim/P_sf"/>
</dbReference>
<dbReference type="PRINTS" id="PR00344">
    <property type="entry name" value="BCTRLSENSOR"/>
</dbReference>
<feature type="domain" description="HTH araC/xylS-type" evidence="14">
    <location>
        <begin position="1270"/>
        <end position="1369"/>
    </location>
</feature>
<keyword evidence="9" id="KW-0805">Transcription regulation</keyword>
<evidence type="ECO:0000256" key="6">
    <source>
        <dbReference type="ARBA" id="ARBA00022777"/>
    </source>
</evidence>
<protein>
    <recommendedName>
        <fullName evidence="2">histidine kinase</fullName>
        <ecNumber evidence="2">2.7.13.3</ecNumber>
    </recommendedName>
</protein>
<dbReference type="PANTHER" id="PTHR43547:SF2">
    <property type="entry name" value="HYBRID SIGNAL TRANSDUCTION HISTIDINE KINASE C"/>
    <property type="match status" value="1"/>
</dbReference>
<dbReference type="InterPro" id="IPR004358">
    <property type="entry name" value="Sig_transdc_His_kin-like_C"/>
</dbReference>
<dbReference type="InterPro" id="IPR009057">
    <property type="entry name" value="Homeodomain-like_sf"/>
</dbReference>
<dbReference type="CDD" id="cd17574">
    <property type="entry name" value="REC_OmpR"/>
    <property type="match status" value="1"/>
</dbReference>
<dbReference type="SUPFAM" id="SSF46689">
    <property type="entry name" value="Homeodomain-like"/>
    <property type="match status" value="1"/>
</dbReference>
<keyword evidence="10" id="KW-0238">DNA-binding</keyword>
<accession>A0A5B8US60</accession>
<dbReference type="Proteomes" id="UP000321479">
    <property type="component" value="Chromosome"/>
</dbReference>
<gene>
    <name evidence="17" type="ORF">FRZ54_02890</name>
</gene>
<dbReference type="FunFam" id="1.10.287.130:FF:000045">
    <property type="entry name" value="Two-component system sensor histidine kinase/response regulator"/>
    <property type="match status" value="1"/>
</dbReference>
<dbReference type="GO" id="GO:0005524">
    <property type="term" value="F:ATP binding"/>
    <property type="evidence" value="ECO:0007669"/>
    <property type="project" value="UniProtKB-KW"/>
</dbReference>
<dbReference type="PANTHER" id="PTHR43547">
    <property type="entry name" value="TWO-COMPONENT HISTIDINE KINASE"/>
    <property type="match status" value="1"/>
</dbReference>
<dbReference type="FunFam" id="3.30.565.10:FF:000037">
    <property type="entry name" value="Hybrid sensor histidine kinase/response regulator"/>
    <property type="match status" value="1"/>
</dbReference>
<dbReference type="InterPro" id="IPR003661">
    <property type="entry name" value="HisK_dim/P_dom"/>
</dbReference>
<keyword evidence="5" id="KW-0547">Nucleotide-binding</keyword>
<dbReference type="Gene3D" id="3.40.50.2300">
    <property type="match status" value="1"/>
</dbReference>
<dbReference type="InterPro" id="IPR003594">
    <property type="entry name" value="HATPase_dom"/>
</dbReference>
<evidence type="ECO:0000256" key="7">
    <source>
        <dbReference type="ARBA" id="ARBA00022840"/>
    </source>
</evidence>
<dbReference type="InterPro" id="IPR013783">
    <property type="entry name" value="Ig-like_fold"/>
</dbReference>
<name>A0A5B8US60_9SPHI</name>
<dbReference type="OrthoDB" id="9809670at2"/>
<dbReference type="KEGG" id="mgin:FRZ54_02890"/>
<dbReference type="FunFam" id="2.60.40.10:FF:000791">
    <property type="entry name" value="Two-component system sensor histidine kinase/response regulator"/>
    <property type="match status" value="1"/>
</dbReference>
<keyword evidence="18" id="KW-1185">Reference proteome</keyword>
<reference evidence="17 18" key="1">
    <citation type="journal article" date="2017" name="Curr. Microbiol.">
        <title>Mucilaginibacter ginsenosidivorans sp. nov., Isolated from Soil of Ginseng Field.</title>
        <authorList>
            <person name="Kim M.M."/>
            <person name="Siddiqi M.Z."/>
            <person name="Im W.T."/>
        </authorList>
    </citation>
    <scope>NUCLEOTIDE SEQUENCE [LARGE SCALE GENOMIC DNA]</scope>
    <source>
        <strain evidence="17 18">Gsoil 3017</strain>
    </source>
</reference>
<dbReference type="InterPro" id="IPR018060">
    <property type="entry name" value="HTH_AraC"/>
</dbReference>
<keyword evidence="6" id="KW-0418">Kinase</keyword>
<dbReference type="InterPro" id="IPR036890">
    <property type="entry name" value="HATPase_C_sf"/>
</dbReference>
<keyword evidence="13" id="KW-0472">Membrane</keyword>
<dbReference type="Gene3D" id="1.10.10.60">
    <property type="entry name" value="Homeodomain-like"/>
    <property type="match status" value="2"/>
</dbReference>
<feature type="transmembrane region" description="Helical" evidence="13">
    <location>
        <begin position="809"/>
        <end position="826"/>
    </location>
</feature>
<keyword evidence="4" id="KW-0808">Transferase</keyword>
<dbReference type="SMART" id="SM00448">
    <property type="entry name" value="REC"/>
    <property type="match status" value="1"/>
</dbReference>
<evidence type="ECO:0000259" key="16">
    <source>
        <dbReference type="PROSITE" id="PS50110"/>
    </source>
</evidence>
<evidence type="ECO:0000256" key="13">
    <source>
        <dbReference type="SAM" id="Phobius"/>
    </source>
</evidence>
<dbReference type="PROSITE" id="PS00041">
    <property type="entry name" value="HTH_ARAC_FAMILY_1"/>
    <property type="match status" value="1"/>
</dbReference>
<evidence type="ECO:0000256" key="11">
    <source>
        <dbReference type="ARBA" id="ARBA00023163"/>
    </source>
</evidence>
<dbReference type="SUPFAM" id="SSF52172">
    <property type="entry name" value="CheY-like"/>
    <property type="match status" value="1"/>
</dbReference>
<dbReference type="Gene3D" id="2.60.40.10">
    <property type="entry name" value="Immunoglobulins"/>
    <property type="match status" value="1"/>
</dbReference>
<evidence type="ECO:0000256" key="8">
    <source>
        <dbReference type="ARBA" id="ARBA00023012"/>
    </source>
</evidence>
<keyword evidence="8" id="KW-0902">Two-component regulatory system</keyword>
<dbReference type="PROSITE" id="PS50109">
    <property type="entry name" value="HIS_KIN"/>
    <property type="match status" value="1"/>
</dbReference>
<keyword evidence="7" id="KW-0067">ATP-binding</keyword>
<dbReference type="SMART" id="SM00342">
    <property type="entry name" value="HTH_ARAC"/>
    <property type="match status" value="1"/>
</dbReference>
<dbReference type="SMART" id="SM00387">
    <property type="entry name" value="HATPase_c"/>
    <property type="match status" value="1"/>
</dbReference>
<dbReference type="Gene3D" id="3.30.565.10">
    <property type="entry name" value="Histidine kinase-like ATPase, C-terminal domain"/>
    <property type="match status" value="1"/>
</dbReference>
<dbReference type="PROSITE" id="PS50110">
    <property type="entry name" value="RESPONSE_REGULATORY"/>
    <property type="match status" value="1"/>
</dbReference>
<evidence type="ECO:0000256" key="1">
    <source>
        <dbReference type="ARBA" id="ARBA00000085"/>
    </source>
</evidence>
<dbReference type="InterPro" id="IPR018062">
    <property type="entry name" value="HTH_AraC-typ_CS"/>
</dbReference>
<evidence type="ECO:0000259" key="14">
    <source>
        <dbReference type="PROSITE" id="PS01124"/>
    </source>
</evidence>
<evidence type="ECO:0000259" key="15">
    <source>
        <dbReference type="PROSITE" id="PS50109"/>
    </source>
</evidence>
<dbReference type="SUPFAM" id="SSF47384">
    <property type="entry name" value="Homodimeric domain of signal transducing histidine kinase"/>
    <property type="match status" value="1"/>
</dbReference>
<dbReference type="Pfam" id="PF00512">
    <property type="entry name" value="HisKA"/>
    <property type="match status" value="1"/>
</dbReference>
<feature type="domain" description="Histidine kinase" evidence="15">
    <location>
        <begin position="863"/>
        <end position="1086"/>
    </location>
</feature>
<proteinExistence type="predicted"/>
<evidence type="ECO:0000313" key="17">
    <source>
        <dbReference type="EMBL" id="QEC61575.1"/>
    </source>
</evidence>
<dbReference type="InterPro" id="IPR011123">
    <property type="entry name" value="Y_Y_Y"/>
</dbReference>
<dbReference type="EMBL" id="CP042436">
    <property type="protein sequence ID" value="QEC61575.1"/>
    <property type="molecule type" value="Genomic_DNA"/>
</dbReference>
<dbReference type="Gene3D" id="2.130.10.10">
    <property type="entry name" value="YVTN repeat-like/Quinoprotein amine dehydrogenase"/>
    <property type="match status" value="3"/>
</dbReference>
<evidence type="ECO:0000256" key="3">
    <source>
        <dbReference type="ARBA" id="ARBA00022553"/>
    </source>
</evidence>
<evidence type="ECO:0000313" key="18">
    <source>
        <dbReference type="Proteomes" id="UP000321479"/>
    </source>
</evidence>